<keyword evidence="1" id="KW-0732">Signal</keyword>
<keyword evidence="4" id="KW-1185">Reference proteome</keyword>
<dbReference type="SUPFAM" id="SSF48452">
    <property type="entry name" value="TPR-like"/>
    <property type="match status" value="1"/>
</dbReference>
<evidence type="ECO:0000313" key="4">
    <source>
        <dbReference type="Proteomes" id="UP000199382"/>
    </source>
</evidence>
<dbReference type="Proteomes" id="UP000199382">
    <property type="component" value="Unassembled WGS sequence"/>
</dbReference>
<organism evidence="3 4">
    <name type="scientific">Aliiruegeria lutimaris</name>
    <dbReference type="NCBI Taxonomy" id="571298"/>
    <lineage>
        <taxon>Bacteria</taxon>
        <taxon>Pseudomonadati</taxon>
        <taxon>Pseudomonadota</taxon>
        <taxon>Alphaproteobacteria</taxon>
        <taxon>Rhodobacterales</taxon>
        <taxon>Roseobacteraceae</taxon>
        <taxon>Aliiruegeria</taxon>
    </lineage>
</organism>
<dbReference type="EMBL" id="FNEK01000032">
    <property type="protein sequence ID" value="SDK14912.1"/>
    <property type="molecule type" value="Genomic_DNA"/>
</dbReference>
<sequence length="479" mass="53226">MVSSSTDKARNGPIRRSRAWLWLALGVSLSLGNATTALAENFTLDPDAMRGAAALSIEVGNPQQALHLAEALLKRDPEDVEALVLKSRALRDLGKYREALDAAREAHQLAESDVEVYSTSLARAQALSSLGARTRAQLWLRMAGQHAPNEEARARAIQDFRYVRSRNRWNTNLSFSVAPTSNVNGGSVHDTISYGGLQGIVLDGTARALSGLSYSGGLTTRYRFSESRNHQTELGLHLFHQSYLLSDESQEQAPDAEGDDFAYSSVAVGLRHRWRPDSWSTPLEFSLLAGRGWYGLEDYSRYTRSAFAHTFPLGKSTALRLEAGGEQFRRVTDDAEQRSLHASATMLHEFDNGGGMRLNFGVRNSDSDTGSLDYRRVIGGVGYTLPKPIGSARVTLEADLERRLYENFPTVDTTDIYIILTEKEREDLRASVGVQLFFDKVEYYGFSPTVTLRHSETRSTDDRYDTVETGLNFGFRSNF</sequence>
<feature type="chain" id="PRO_5011523783" description="Surface lipoprotein assembly modifier C-terminal domain-containing protein" evidence="1">
    <location>
        <begin position="40"/>
        <end position="479"/>
    </location>
</feature>
<feature type="domain" description="Surface lipoprotein assembly modifier C-terminal" evidence="2">
    <location>
        <begin position="169"/>
        <end position="465"/>
    </location>
</feature>
<feature type="signal peptide" evidence="1">
    <location>
        <begin position="1"/>
        <end position="39"/>
    </location>
</feature>
<dbReference type="AlphaFoldDB" id="A0A1G8ZIG5"/>
<dbReference type="InterPro" id="IPR007655">
    <property type="entry name" value="Slam_C"/>
</dbReference>
<evidence type="ECO:0000313" key="3">
    <source>
        <dbReference type="EMBL" id="SDK14912.1"/>
    </source>
</evidence>
<reference evidence="3 4" key="1">
    <citation type="submission" date="2016-10" db="EMBL/GenBank/DDBJ databases">
        <authorList>
            <person name="de Groot N.N."/>
        </authorList>
    </citation>
    <scope>NUCLEOTIDE SEQUENCE [LARGE SCALE GENOMIC DNA]</scope>
    <source>
        <strain evidence="3 4">DSM 25294</strain>
    </source>
</reference>
<dbReference type="STRING" id="571298.SAMN04488026_103245"/>
<protein>
    <recommendedName>
        <fullName evidence="2">Surface lipoprotein assembly modifier C-terminal domain-containing protein</fullName>
    </recommendedName>
</protein>
<evidence type="ECO:0000259" key="2">
    <source>
        <dbReference type="Pfam" id="PF04575"/>
    </source>
</evidence>
<dbReference type="Gene3D" id="1.25.40.10">
    <property type="entry name" value="Tetratricopeptide repeat domain"/>
    <property type="match status" value="1"/>
</dbReference>
<accession>A0A1G8ZIG5</accession>
<evidence type="ECO:0000256" key="1">
    <source>
        <dbReference type="SAM" id="SignalP"/>
    </source>
</evidence>
<proteinExistence type="predicted"/>
<gene>
    <name evidence="3" type="ORF">SAMN04488026_103245</name>
</gene>
<dbReference type="InterPro" id="IPR011990">
    <property type="entry name" value="TPR-like_helical_dom_sf"/>
</dbReference>
<name>A0A1G8ZIG5_9RHOB</name>
<dbReference type="Pfam" id="PF04575">
    <property type="entry name" value="SlipAM"/>
    <property type="match status" value="1"/>
</dbReference>